<comment type="subcellular location">
    <subcellularLocation>
        <location evidence="1">Nucleus</location>
    </subcellularLocation>
</comment>
<dbReference type="GO" id="GO:0003729">
    <property type="term" value="F:mRNA binding"/>
    <property type="evidence" value="ECO:0007669"/>
    <property type="project" value="TreeGrafter"/>
</dbReference>
<keyword evidence="3" id="KW-0694">RNA-binding</keyword>
<evidence type="ECO:0000256" key="4">
    <source>
        <dbReference type="ARBA" id="ARBA00023242"/>
    </source>
</evidence>
<comment type="caution">
    <text evidence="6">The sequence shown here is derived from an EMBL/GenBank/DDBJ whole genome shotgun (WGS) entry which is preliminary data.</text>
</comment>
<reference evidence="6" key="1">
    <citation type="submission" date="2020-05" db="EMBL/GenBank/DDBJ databases">
        <title>Phylogenomic resolution of chytrid fungi.</title>
        <authorList>
            <person name="Stajich J.E."/>
            <person name="Amses K."/>
            <person name="Simmons R."/>
            <person name="Seto K."/>
            <person name="Myers J."/>
            <person name="Bonds A."/>
            <person name="Quandt C.A."/>
            <person name="Barry K."/>
            <person name="Liu P."/>
            <person name="Grigoriev I."/>
            <person name="Longcore J.E."/>
            <person name="James T.Y."/>
        </authorList>
    </citation>
    <scope>NUCLEOTIDE SEQUENCE</scope>
    <source>
        <strain evidence="6">JEL0318</strain>
    </source>
</reference>
<dbReference type="AlphaFoldDB" id="A0AAD5S6B8"/>
<accession>A0AAD5S6B8</accession>
<dbReference type="GO" id="GO:0005730">
    <property type="term" value="C:nucleolus"/>
    <property type="evidence" value="ECO:0007669"/>
    <property type="project" value="TreeGrafter"/>
</dbReference>
<dbReference type="SUPFAM" id="SSF54928">
    <property type="entry name" value="RNA-binding domain, RBD"/>
    <property type="match status" value="1"/>
</dbReference>
<dbReference type="Gene3D" id="3.30.70.330">
    <property type="match status" value="2"/>
</dbReference>
<dbReference type="Proteomes" id="UP001212841">
    <property type="component" value="Unassembled WGS sequence"/>
</dbReference>
<dbReference type="InterPro" id="IPR051945">
    <property type="entry name" value="RRM_MRD1_RNA_proc_ribogen"/>
</dbReference>
<feature type="region of interest" description="Disordered" evidence="5">
    <location>
        <begin position="274"/>
        <end position="302"/>
    </location>
</feature>
<dbReference type="InterPro" id="IPR035979">
    <property type="entry name" value="RBD_domain_sf"/>
</dbReference>
<evidence type="ECO:0000313" key="6">
    <source>
        <dbReference type="EMBL" id="KAJ3043183.1"/>
    </source>
</evidence>
<protein>
    <submittedName>
        <fullName evidence="6">RNA recognition motif-containing protein</fullName>
    </submittedName>
</protein>
<evidence type="ECO:0000256" key="5">
    <source>
        <dbReference type="SAM" id="MobiDB-lite"/>
    </source>
</evidence>
<feature type="compositionally biased region" description="Basic and acidic residues" evidence="5">
    <location>
        <begin position="43"/>
        <end position="53"/>
    </location>
</feature>
<evidence type="ECO:0000256" key="1">
    <source>
        <dbReference type="ARBA" id="ARBA00004123"/>
    </source>
</evidence>
<dbReference type="CDD" id="cd12416">
    <property type="entry name" value="RRM4_RBM28_like"/>
    <property type="match status" value="1"/>
</dbReference>
<evidence type="ECO:0000313" key="7">
    <source>
        <dbReference type="Proteomes" id="UP001212841"/>
    </source>
</evidence>
<dbReference type="InterPro" id="IPR012677">
    <property type="entry name" value="Nucleotide-bd_a/b_plait_sf"/>
</dbReference>
<keyword evidence="7" id="KW-1185">Reference proteome</keyword>
<dbReference type="PANTHER" id="PTHR48039:SF5">
    <property type="entry name" value="RNA-BINDING PROTEIN 28"/>
    <property type="match status" value="1"/>
</dbReference>
<dbReference type="PANTHER" id="PTHR48039">
    <property type="entry name" value="RNA-BINDING MOTIF PROTEIN 14B"/>
    <property type="match status" value="1"/>
</dbReference>
<sequence length="331" mass="36776">MEHTTNRSRGTGFVCYLTRDATEKCLAEYAQAIKSASILDQPTDQHQKPDPKQSKKLIPTQSILTPEPSLTAKSTPFVLSGRFLNVTLAVARSEATTLAQEGKVRRRAEDKRNLYLMREGVIFPDSEAAKSLTPSELSKRQQSYAERKRLLATNPNLFMSRTRLSVRNLGLKVDDKELRKIALLAVKKYWDEVSKGLREGLESEVIQEEEKEGNAAPSATRKPLVKQAKILRSKDRVDSSTGLNRSLGYGFIEFSSHADALCCLRWLNNNPRAFAPPPPKKEAGTETAGEEAAEQPKGKRPIVEFAIENQLVLKRRAERSKGRDGAAAGGM</sequence>
<organism evidence="6 7">
    <name type="scientific">Rhizophlyctis rosea</name>
    <dbReference type="NCBI Taxonomy" id="64517"/>
    <lineage>
        <taxon>Eukaryota</taxon>
        <taxon>Fungi</taxon>
        <taxon>Fungi incertae sedis</taxon>
        <taxon>Chytridiomycota</taxon>
        <taxon>Chytridiomycota incertae sedis</taxon>
        <taxon>Chytridiomycetes</taxon>
        <taxon>Rhizophlyctidales</taxon>
        <taxon>Rhizophlyctidaceae</taxon>
        <taxon>Rhizophlyctis</taxon>
    </lineage>
</organism>
<evidence type="ECO:0000256" key="2">
    <source>
        <dbReference type="ARBA" id="ARBA00022737"/>
    </source>
</evidence>
<feature type="non-terminal residue" evidence="6">
    <location>
        <position position="331"/>
    </location>
</feature>
<feature type="region of interest" description="Disordered" evidence="5">
    <location>
        <begin position="38"/>
        <end position="69"/>
    </location>
</feature>
<keyword evidence="4" id="KW-0539">Nucleus</keyword>
<name>A0AAD5S6B8_9FUNG</name>
<dbReference type="EMBL" id="JADGJD010001370">
    <property type="protein sequence ID" value="KAJ3043183.1"/>
    <property type="molecule type" value="Genomic_DNA"/>
</dbReference>
<proteinExistence type="predicted"/>
<keyword evidence="2" id="KW-0677">Repeat</keyword>
<evidence type="ECO:0000256" key="3">
    <source>
        <dbReference type="ARBA" id="ARBA00022884"/>
    </source>
</evidence>
<gene>
    <name evidence="6" type="primary">NOP4</name>
    <name evidence="6" type="ORF">HK097_001800</name>
</gene>